<feature type="domain" description="Radical SAM core" evidence="10">
    <location>
        <begin position="102"/>
        <end position="316"/>
    </location>
</feature>
<dbReference type="SFLD" id="SFLDF00271">
    <property type="entry name" value="lipoyl_synthase"/>
    <property type="match status" value="1"/>
</dbReference>
<proteinExistence type="inferred from homology"/>
<dbReference type="InterPro" id="IPR031691">
    <property type="entry name" value="LIAS_N"/>
</dbReference>
<keyword evidence="2 8" id="KW-0808">Transferase</keyword>
<dbReference type="GO" id="GO:0009249">
    <property type="term" value="P:protein lipoylation"/>
    <property type="evidence" value="ECO:0007669"/>
    <property type="project" value="UniProtKB-UniRule"/>
</dbReference>
<comment type="caution">
    <text evidence="11">The sequence shown here is derived from an EMBL/GenBank/DDBJ whole genome shotgun (WGS) entry which is preliminary data.</text>
</comment>
<dbReference type="GO" id="GO:0005737">
    <property type="term" value="C:cytoplasm"/>
    <property type="evidence" value="ECO:0007669"/>
    <property type="project" value="UniProtKB-SubCell"/>
</dbReference>
<keyword evidence="4 8" id="KW-0479">Metal-binding</keyword>
<comment type="pathway">
    <text evidence="8">Protein modification; protein lipoylation via endogenous pathway; protein N(6)-(lipoyl)lysine from octanoyl-[acyl-carrier-protein]: step 2/2.</text>
</comment>
<feature type="binding site" evidence="8">
    <location>
        <position position="120"/>
    </location>
    <ligand>
        <name>[4Fe-4S] cluster</name>
        <dbReference type="ChEBI" id="CHEBI:49883"/>
        <label>2</label>
        <note>4Fe-4S-S-AdoMet</note>
    </ligand>
</feature>
<accession>A0A496PMK2</accession>
<dbReference type="NCBIfam" id="NF009544">
    <property type="entry name" value="PRK12928.1"/>
    <property type="match status" value="1"/>
</dbReference>
<feature type="binding site" evidence="8">
    <location>
        <position position="95"/>
    </location>
    <ligand>
        <name>[4Fe-4S] cluster</name>
        <dbReference type="ChEBI" id="CHEBI:49883"/>
        <label>1</label>
    </ligand>
</feature>
<feature type="binding site" evidence="8">
    <location>
        <position position="123"/>
    </location>
    <ligand>
        <name>[4Fe-4S] cluster</name>
        <dbReference type="ChEBI" id="CHEBI:49883"/>
        <label>2</label>
        <note>4Fe-4S-S-AdoMet</note>
    </ligand>
</feature>
<dbReference type="SUPFAM" id="SSF102114">
    <property type="entry name" value="Radical SAM enzymes"/>
    <property type="match status" value="1"/>
</dbReference>
<feature type="binding site" evidence="8">
    <location>
        <position position="116"/>
    </location>
    <ligand>
        <name>[4Fe-4S] cluster</name>
        <dbReference type="ChEBI" id="CHEBI:49883"/>
        <label>2</label>
        <note>4Fe-4S-S-AdoMet</note>
    </ligand>
</feature>
<dbReference type="Proteomes" id="UP000273119">
    <property type="component" value="Unassembled WGS sequence"/>
</dbReference>
<reference evidence="11 12" key="1">
    <citation type="submission" date="2018-07" db="EMBL/GenBank/DDBJ databases">
        <title>Arthrobacter sp. nov., isolated from raw cow's milk with high bacterial count.</title>
        <authorList>
            <person name="Hahne J."/>
            <person name="Isele D."/>
            <person name="Lipski A."/>
        </authorList>
    </citation>
    <scope>NUCLEOTIDE SEQUENCE [LARGE SCALE GENOMIC DNA]</scope>
    <source>
        <strain evidence="11 12">JZ R-183</strain>
    </source>
</reference>
<dbReference type="PANTHER" id="PTHR10949:SF0">
    <property type="entry name" value="LIPOYL SYNTHASE, MITOCHONDRIAL"/>
    <property type="match status" value="1"/>
</dbReference>
<dbReference type="PANTHER" id="PTHR10949">
    <property type="entry name" value="LIPOYL SYNTHASE"/>
    <property type="match status" value="1"/>
</dbReference>
<evidence type="ECO:0000256" key="7">
    <source>
        <dbReference type="ARBA" id="ARBA00047326"/>
    </source>
</evidence>
<dbReference type="HAMAP" id="MF_00206">
    <property type="entry name" value="Lipoyl_synth"/>
    <property type="match status" value="1"/>
</dbReference>
<evidence type="ECO:0000256" key="1">
    <source>
        <dbReference type="ARBA" id="ARBA00022485"/>
    </source>
</evidence>
<dbReference type="PROSITE" id="PS51918">
    <property type="entry name" value="RADICAL_SAM"/>
    <property type="match status" value="1"/>
</dbReference>
<evidence type="ECO:0000256" key="3">
    <source>
        <dbReference type="ARBA" id="ARBA00022691"/>
    </source>
</evidence>
<dbReference type="Pfam" id="PF04055">
    <property type="entry name" value="Radical_SAM"/>
    <property type="match status" value="1"/>
</dbReference>
<feature type="binding site" evidence="8">
    <location>
        <position position="327"/>
    </location>
    <ligand>
        <name>[4Fe-4S] cluster</name>
        <dbReference type="ChEBI" id="CHEBI:49883"/>
        <label>1</label>
    </ligand>
</feature>
<evidence type="ECO:0000256" key="2">
    <source>
        <dbReference type="ARBA" id="ARBA00022679"/>
    </source>
</evidence>
<feature type="region of interest" description="Disordered" evidence="9">
    <location>
        <begin position="1"/>
        <end position="36"/>
    </location>
</feature>
<evidence type="ECO:0000256" key="9">
    <source>
        <dbReference type="SAM" id="MobiDB-lite"/>
    </source>
</evidence>
<keyword evidence="5 8" id="KW-0408">Iron</keyword>
<evidence type="ECO:0000313" key="12">
    <source>
        <dbReference type="Proteomes" id="UP000273119"/>
    </source>
</evidence>
<dbReference type="InterPro" id="IPR006638">
    <property type="entry name" value="Elp3/MiaA/NifB-like_rSAM"/>
</dbReference>
<keyword evidence="12" id="KW-1185">Reference proteome</keyword>
<protein>
    <recommendedName>
        <fullName evidence="8">Lipoyl synthase</fullName>
        <ecNumber evidence="8">2.8.1.8</ecNumber>
    </recommendedName>
    <alternativeName>
        <fullName evidence="8">Lip-syn</fullName>
        <shortName evidence="8">LS</shortName>
    </alternativeName>
    <alternativeName>
        <fullName evidence="8">Lipoate synthase</fullName>
    </alternativeName>
    <alternativeName>
        <fullName evidence="8">Lipoic acid synthase</fullName>
    </alternativeName>
    <alternativeName>
        <fullName evidence="8">Sulfur insertion protein LipA</fullName>
    </alternativeName>
</protein>
<comment type="function">
    <text evidence="8">Catalyzes the radical-mediated insertion of two sulfur atoms into the C-6 and C-8 positions of the octanoyl moiety bound to the lipoyl domains of lipoate-dependent enzymes, thereby converting the octanoylated domains into lipoylated derivatives.</text>
</comment>
<comment type="catalytic activity">
    <reaction evidence="7 8">
        <text>[[Fe-S] cluster scaffold protein carrying a second [4Fe-4S](2+) cluster] + N(6)-octanoyl-L-lysyl-[protein] + 2 oxidized [2Fe-2S]-[ferredoxin] + 2 S-adenosyl-L-methionine + 4 H(+) = [[Fe-S] cluster scaffold protein] + N(6)-[(R)-dihydrolipoyl]-L-lysyl-[protein] + 4 Fe(3+) + 2 hydrogen sulfide + 2 5'-deoxyadenosine + 2 L-methionine + 2 reduced [2Fe-2S]-[ferredoxin]</text>
        <dbReference type="Rhea" id="RHEA:16585"/>
        <dbReference type="Rhea" id="RHEA-COMP:9928"/>
        <dbReference type="Rhea" id="RHEA-COMP:10000"/>
        <dbReference type="Rhea" id="RHEA-COMP:10001"/>
        <dbReference type="Rhea" id="RHEA-COMP:10475"/>
        <dbReference type="Rhea" id="RHEA-COMP:14568"/>
        <dbReference type="Rhea" id="RHEA-COMP:14569"/>
        <dbReference type="ChEBI" id="CHEBI:15378"/>
        <dbReference type="ChEBI" id="CHEBI:17319"/>
        <dbReference type="ChEBI" id="CHEBI:29034"/>
        <dbReference type="ChEBI" id="CHEBI:29919"/>
        <dbReference type="ChEBI" id="CHEBI:33722"/>
        <dbReference type="ChEBI" id="CHEBI:33737"/>
        <dbReference type="ChEBI" id="CHEBI:33738"/>
        <dbReference type="ChEBI" id="CHEBI:57844"/>
        <dbReference type="ChEBI" id="CHEBI:59789"/>
        <dbReference type="ChEBI" id="CHEBI:78809"/>
        <dbReference type="ChEBI" id="CHEBI:83100"/>
        <dbReference type="EC" id="2.8.1.8"/>
    </reaction>
</comment>
<dbReference type="SMART" id="SM00729">
    <property type="entry name" value="Elp3"/>
    <property type="match status" value="1"/>
</dbReference>
<organism evidence="11 12">
    <name type="scientific">Galactobacter caseinivorans</name>
    <dbReference type="NCBI Taxonomy" id="2676123"/>
    <lineage>
        <taxon>Bacteria</taxon>
        <taxon>Bacillati</taxon>
        <taxon>Actinomycetota</taxon>
        <taxon>Actinomycetes</taxon>
        <taxon>Micrococcales</taxon>
        <taxon>Micrococcaceae</taxon>
        <taxon>Galactobacter</taxon>
    </lineage>
</organism>
<dbReference type="PIRSF" id="PIRSF005963">
    <property type="entry name" value="Lipoyl_synth"/>
    <property type="match status" value="1"/>
</dbReference>
<dbReference type="InterPro" id="IPR058240">
    <property type="entry name" value="rSAM_sf"/>
</dbReference>
<dbReference type="SFLD" id="SFLDG01058">
    <property type="entry name" value="lipoyl_synthase_like"/>
    <property type="match status" value="1"/>
</dbReference>
<evidence type="ECO:0000313" key="11">
    <source>
        <dbReference type="EMBL" id="RKW71686.1"/>
    </source>
</evidence>
<dbReference type="NCBIfam" id="NF004019">
    <property type="entry name" value="PRK05481.1"/>
    <property type="match status" value="1"/>
</dbReference>
<dbReference type="GO" id="GO:0046872">
    <property type="term" value="F:metal ion binding"/>
    <property type="evidence" value="ECO:0007669"/>
    <property type="project" value="UniProtKB-KW"/>
</dbReference>
<dbReference type="UniPathway" id="UPA00538">
    <property type="reaction ID" value="UER00593"/>
</dbReference>
<evidence type="ECO:0000256" key="4">
    <source>
        <dbReference type="ARBA" id="ARBA00022723"/>
    </source>
</evidence>
<keyword evidence="1 8" id="KW-0004">4Fe-4S</keyword>
<dbReference type="InterPro" id="IPR013785">
    <property type="entry name" value="Aldolase_TIM"/>
</dbReference>
<dbReference type="RefSeq" id="WP_121483949.1">
    <property type="nucleotide sequence ID" value="NZ_QQXL01000001.1"/>
</dbReference>
<sequence>MTSTLPNPSTASTASETPAAPAPTGGGCGTSVANPLTPVPEGRRLLRVEARNSAVPVERKPEWIRAEVKIGPEYVGLKGLVKDKGLHTVCEEAGCPNIFECWEDKEATFLIGGSQCTRRCDFCQIDTGKPTTLDRLEPEKVARSIEQMGLRYATVTGVARDDLEDQGTWLYAETVRRIHALNPGTGVELLIPDFNGEPDALDVICDSDPEVYAHNVETVPRIFKRIRPAFRYERSLYTITHGRNRGLITKSNLILGMGETREEISEALRDLHEAGTDIITLTQYLRPTQRHLPVDRWVRPEEFVELSQEAEELGFLGVMAGPLVRSSYRAGRLWARAMRSHGREIPEQLAHIQDSGSTRQEAATLMAR</sequence>
<evidence type="ECO:0000256" key="5">
    <source>
        <dbReference type="ARBA" id="ARBA00023004"/>
    </source>
</evidence>
<evidence type="ECO:0000256" key="6">
    <source>
        <dbReference type="ARBA" id="ARBA00023014"/>
    </source>
</evidence>
<dbReference type="SFLD" id="SFLDS00029">
    <property type="entry name" value="Radical_SAM"/>
    <property type="match status" value="1"/>
</dbReference>
<dbReference type="AlphaFoldDB" id="A0A496PMK2"/>
<dbReference type="NCBIfam" id="TIGR00510">
    <property type="entry name" value="lipA"/>
    <property type="match status" value="1"/>
</dbReference>
<evidence type="ECO:0000256" key="8">
    <source>
        <dbReference type="HAMAP-Rule" id="MF_00206"/>
    </source>
</evidence>
<dbReference type="Gene3D" id="3.20.20.70">
    <property type="entry name" value="Aldolase class I"/>
    <property type="match status" value="1"/>
</dbReference>
<dbReference type="EMBL" id="QQXL01000001">
    <property type="protein sequence ID" value="RKW71686.1"/>
    <property type="molecule type" value="Genomic_DNA"/>
</dbReference>
<dbReference type="EC" id="2.8.1.8" evidence="8"/>
<keyword evidence="6 8" id="KW-0411">Iron-sulfur</keyword>
<comment type="subcellular location">
    <subcellularLocation>
        <location evidence="8">Cytoplasm</location>
    </subcellularLocation>
</comment>
<dbReference type="Pfam" id="PF16881">
    <property type="entry name" value="LIAS_N"/>
    <property type="match status" value="1"/>
</dbReference>
<dbReference type="InterPro" id="IPR003698">
    <property type="entry name" value="Lipoyl_synth"/>
</dbReference>
<feature type="binding site" evidence="8">
    <location>
        <position position="90"/>
    </location>
    <ligand>
        <name>[4Fe-4S] cluster</name>
        <dbReference type="ChEBI" id="CHEBI:49883"/>
        <label>1</label>
    </ligand>
</feature>
<dbReference type="GO" id="GO:0016992">
    <property type="term" value="F:lipoate synthase activity"/>
    <property type="evidence" value="ECO:0007669"/>
    <property type="project" value="UniProtKB-UniRule"/>
</dbReference>
<feature type="compositionally biased region" description="Low complexity" evidence="9">
    <location>
        <begin position="8"/>
        <end position="23"/>
    </location>
</feature>
<comment type="cofactor">
    <cofactor evidence="8">
        <name>[4Fe-4S] cluster</name>
        <dbReference type="ChEBI" id="CHEBI:49883"/>
    </cofactor>
    <text evidence="8">Binds 2 [4Fe-4S] clusters per subunit. One cluster is coordinated with 3 cysteines and an exchangeable S-adenosyl-L-methionine.</text>
</comment>
<dbReference type="CDD" id="cd01335">
    <property type="entry name" value="Radical_SAM"/>
    <property type="match status" value="1"/>
</dbReference>
<dbReference type="InterPro" id="IPR007197">
    <property type="entry name" value="rSAM"/>
</dbReference>
<keyword evidence="8" id="KW-0963">Cytoplasm</keyword>
<gene>
    <name evidence="8 11" type="primary">lipA</name>
    <name evidence="11" type="ORF">DWQ67_02305</name>
</gene>
<comment type="similarity">
    <text evidence="8">Belongs to the radical SAM superfamily. Lipoyl synthase family.</text>
</comment>
<name>A0A496PMK2_9MICC</name>
<feature type="binding site" evidence="8">
    <location>
        <position position="101"/>
    </location>
    <ligand>
        <name>[4Fe-4S] cluster</name>
        <dbReference type="ChEBI" id="CHEBI:49883"/>
        <label>1</label>
    </ligand>
</feature>
<dbReference type="GO" id="GO:0051539">
    <property type="term" value="F:4 iron, 4 sulfur cluster binding"/>
    <property type="evidence" value="ECO:0007669"/>
    <property type="project" value="UniProtKB-UniRule"/>
</dbReference>
<keyword evidence="3 8" id="KW-0949">S-adenosyl-L-methionine</keyword>
<evidence type="ECO:0000259" key="10">
    <source>
        <dbReference type="PROSITE" id="PS51918"/>
    </source>
</evidence>